<dbReference type="EMBL" id="JADZGI010000002">
    <property type="protein sequence ID" value="MBH0114012.1"/>
    <property type="molecule type" value="Genomic_DNA"/>
</dbReference>
<keyword evidence="4" id="KW-1185">Reference proteome</keyword>
<comment type="caution">
    <text evidence="3">The sequence shown here is derived from an EMBL/GenBank/DDBJ whole genome shotgun (WGS) entry which is preliminary data.</text>
</comment>
<keyword evidence="1" id="KW-0472">Membrane</keyword>
<evidence type="ECO:0000313" key="3">
    <source>
        <dbReference type="EMBL" id="MBH0114012.1"/>
    </source>
</evidence>
<reference evidence="3" key="1">
    <citation type="submission" date="2020-11" db="EMBL/GenBank/DDBJ databases">
        <title>Novosphingobium aureum sp. nov., a marine bacterium isolated from sediment of a salt flat.</title>
        <authorList>
            <person name="Yoo Y."/>
            <person name="Kim J.-J."/>
        </authorList>
    </citation>
    <scope>NUCLEOTIDE SEQUENCE</scope>
    <source>
        <strain evidence="3">YJ-S2-02</strain>
    </source>
</reference>
<keyword evidence="1" id="KW-0812">Transmembrane</keyword>
<dbReference type="AlphaFoldDB" id="A0A931HDC4"/>
<dbReference type="Proteomes" id="UP000617634">
    <property type="component" value="Unassembled WGS sequence"/>
</dbReference>
<sequence length="420" mass="43321">MPFLTFLSRLRSDRSGGVLIFTGIGFVSLVGAAGLAVDTAQWYLWRRQLQQAVDAGARAGALSLIQRDGYESSARREIGRNADNTLNVTIERVSSPPGSGGFTGDTGAVEVIASTRQSLPFSSVFIDLAPEIRSRAVATRVSDGEYCVIALAPTGIGVRAIGTADVNLGCGVGANSGIQAAIDLTGTSWIDAPSFHAVGGIDASAKNIPADAELQPYGVPITDPLLSRELKVPAKTEGESCIKNYSNQPKDNVTLSPGRYCGGMTLKGVTNLSPGVYILDGGVLDVASSASLIGDGVTFIMTGSGAGNAASAKIVGGATLDLTAPTGAQNPTWKNILFYQDPIGSSSESTFAGGAELDLTGVIYMPNGDVRFTGNSGQSAECLLLVANHVTFAGTSKLNNNCTTDYAELDLSASVVKVVE</sequence>
<dbReference type="RefSeq" id="WP_197165026.1">
    <property type="nucleotide sequence ID" value="NZ_JADZGI010000002.1"/>
</dbReference>
<accession>A0A931HDC4</accession>
<dbReference type="InterPro" id="IPR028087">
    <property type="entry name" value="Tad_N"/>
</dbReference>
<evidence type="ECO:0000313" key="4">
    <source>
        <dbReference type="Proteomes" id="UP000617634"/>
    </source>
</evidence>
<name>A0A931HDC4_9SPHN</name>
<organism evidence="3 4">
    <name type="scientific">Novosphingobium aureum</name>
    <dbReference type="NCBI Taxonomy" id="2792964"/>
    <lineage>
        <taxon>Bacteria</taxon>
        <taxon>Pseudomonadati</taxon>
        <taxon>Pseudomonadota</taxon>
        <taxon>Alphaproteobacteria</taxon>
        <taxon>Sphingomonadales</taxon>
        <taxon>Sphingomonadaceae</taxon>
        <taxon>Novosphingobium</taxon>
    </lineage>
</organism>
<protein>
    <submittedName>
        <fullName evidence="3">Pilus assembly protein</fullName>
    </submittedName>
</protein>
<gene>
    <name evidence="3" type="ORF">I5E68_13775</name>
</gene>
<feature type="transmembrane region" description="Helical" evidence="1">
    <location>
        <begin position="16"/>
        <end position="37"/>
    </location>
</feature>
<keyword evidence="1" id="KW-1133">Transmembrane helix</keyword>
<evidence type="ECO:0000259" key="2">
    <source>
        <dbReference type="Pfam" id="PF13400"/>
    </source>
</evidence>
<proteinExistence type="predicted"/>
<feature type="domain" description="Putative Flp pilus-assembly TadG-like N-terminal" evidence="2">
    <location>
        <begin position="16"/>
        <end position="61"/>
    </location>
</feature>
<evidence type="ECO:0000256" key="1">
    <source>
        <dbReference type="SAM" id="Phobius"/>
    </source>
</evidence>
<dbReference type="Pfam" id="PF13400">
    <property type="entry name" value="Tad"/>
    <property type="match status" value="1"/>
</dbReference>